<keyword evidence="8" id="KW-1185">Reference proteome</keyword>
<name>A0A410WVD7_9BACL</name>
<feature type="repeat" description="ANK" evidence="3">
    <location>
        <begin position="93"/>
        <end position="125"/>
    </location>
</feature>
<dbReference type="SMART" id="SM00248">
    <property type="entry name" value="ANK"/>
    <property type="match status" value="5"/>
</dbReference>
<dbReference type="PROSITE" id="PS50297">
    <property type="entry name" value="ANK_REP_REGION"/>
    <property type="match status" value="3"/>
</dbReference>
<evidence type="ECO:0000313" key="5">
    <source>
        <dbReference type="EMBL" id="MCY9594312.1"/>
    </source>
</evidence>
<dbReference type="GO" id="GO:0085020">
    <property type="term" value="P:protein K6-linked ubiquitination"/>
    <property type="evidence" value="ECO:0007669"/>
    <property type="project" value="TreeGrafter"/>
</dbReference>
<dbReference type="InterPro" id="IPR036770">
    <property type="entry name" value="Ankyrin_rpt-contain_sf"/>
</dbReference>
<reference evidence="5 8" key="2">
    <citation type="submission" date="2022-05" db="EMBL/GenBank/DDBJ databases">
        <title>Genome Sequencing of Bee-Associated Microbes.</title>
        <authorList>
            <person name="Dunlap C."/>
        </authorList>
    </citation>
    <scope>NUCLEOTIDE SEQUENCE [LARGE SCALE GENOMIC DNA]</scope>
    <source>
        <strain evidence="5 8">NRRL B-23120</strain>
    </source>
</reference>
<dbReference type="GeneID" id="95375615"/>
<dbReference type="Proteomes" id="UP000288943">
    <property type="component" value="Chromosome"/>
</dbReference>
<dbReference type="GO" id="GO:0004842">
    <property type="term" value="F:ubiquitin-protein transferase activity"/>
    <property type="evidence" value="ECO:0007669"/>
    <property type="project" value="TreeGrafter"/>
</dbReference>
<feature type="signal peptide" evidence="4">
    <location>
        <begin position="1"/>
        <end position="20"/>
    </location>
</feature>
<evidence type="ECO:0000313" key="6">
    <source>
        <dbReference type="EMBL" id="QAV18436.1"/>
    </source>
</evidence>
<dbReference type="OrthoDB" id="9812708at2"/>
<dbReference type="EMBL" id="JAMDMJ010000001">
    <property type="protein sequence ID" value="MCY9594312.1"/>
    <property type="molecule type" value="Genomic_DNA"/>
</dbReference>
<dbReference type="AlphaFoldDB" id="A0A410WVD7"/>
<dbReference type="PANTHER" id="PTHR24171:SF8">
    <property type="entry name" value="BRCA1-ASSOCIATED RING DOMAIN PROTEIN 1"/>
    <property type="match status" value="1"/>
</dbReference>
<dbReference type="Gene3D" id="1.25.40.20">
    <property type="entry name" value="Ankyrin repeat-containing domain"/>
    <property type="match status" value="1"/>
</dbReference>
<evidence type="ECO:0000256" key="4">
    <source>
        <dbReference type="SAM" id="SignalP"/>
    </source>
</evidence>
<dbReference type="RefSeq" id="WP_084706556.1">
    <property type="nucleotide sequence ID" value="NZ_CP026520.1"/>
</dbReference>
<dbReference type="Proteomes" id="UP001527202">
    <property type="component" value="Unassembled WGS sequence"/>
</dbReference>
<keyword evidence="2 3" id="KW-0040">ANK repeat</keyword>
<dbReference type="PROSITE" id="PS51257">
    <property type="entry name" value="PROKAR_LIPOPROTEIN"/>
    <property type="match status" value="1"/>
</dbReference>
<dbReference type="EMBL" id="CP026520">
    <property type="protein sequence ID" value="QAV18436.1"/>
    <property type="molecule type" value="Genomic_DNA"/>
</dbReference>
<proteinExistence type="predicted"/>
<dbReference type="Pfam" id="PF12796">
    <property type="entry name" value="Ank_2"/>
    <property type="match status" value="2"/>
</dbReference>
<gene>
    <name evidence="5" type="ORF">M5X16_00780</name>
    <name evidence="6" type="ORF">PC41400_12420</name>
</gene>
<evidence type="ECO:0000313" key="8">
    <source>
        <dbReference type="Proteomes" id="UP001527202"/>
    </source>
</evidence>
<dbReference type="InterPro" id="IPR002110">
    <property type="entry name" value="Ankyrin_rpt"/>
</dbReference>
<organism evidence="6 7">
    <name type="scientific">Paenibacillus chitinolyticus</name>
    <dbReference type="NCBI Taxonomy" id="79263"/>
    <lineage>
        <taxon>Bacteria</taxon>
        <taxon>Bacillati</taxon>
        <taxon>Bacillota</taxon>
        <taxon>Bacilli</taxon>
        <taxon>Bacillales</taxon>
        <taxon>Paenibacillaceae</taxon>
        <taxon>Paenibacillus</taxon>
    </lineage>
</organism>
<feature type="repeat" description="ANK" evidence="3">
    <location>
        <begin position="193"/>
        <end position="230"/>
    </location>
</feature>
<sequence>MFMRINSFIPALIVPVLISAALTGCGMAVSPDPGTAQTPVYQGSQVPETEGIGKMEMPSEKNTQLLEAAAKGDAEKVRTLIGEGAEVDARDSQGNTAVMAAAINRRHEAVRVLLKAGADVNIRNDRSDNLFLYAGAEGDMELLRLAISAGADPALINRYGGTALIPASERGHVDIVRELLTRTRVDVNHVNRLGWTALLEAVILGDGGEAHQTIIRLLLEHGADVNLPDGDGVTVYRHAVSRNFTAIAAMLEAAGGR</sequence>
<evidence type="ECO:0000256" key="3">
    <source>
        <dbReference type="PROSITE-ProRule" id="PRU00023"/>
    </source>
</evidence>
<evidence type="ECO:0000256" key="2">
    <source>
        <dbReference type="ARBA" id="ARBA00023043"/>
    </source>
</evidence>
<feature type="repeat" description="ANK" evidence="3">
    <location>
        <begin position="60"/>
        <end position="92"/>
    </location>
</feature>
<dbReference type="PROSITE" id="PS50088">
    <property type="entry name" value="ANK_REPEAT"/>
    <property type="match status" value="3"/>
</dbReference>
<reference evidence="6 7" key="1">
    <citation type="submission" date="2018-01" db="EMBL/GenBank/DDBJ databases">
        <title>The whole genome sequencing and assembly of Paenibacillus chitinolyticus KCCM 41400 strain.</title>
        <authorList>
            <person name="Kim J.-Y."/>
            <person name="Park M.-K."/>
            <person name="Lee Y.-J."/>
            <person name="Yi H."/>
            <person name="Bahn Y.-S."/>
            <person name="Kim J.F."/>
            <person name="Lee D.-W."/>
        </authorList>
    </citation>
    <scope>NUCLEOTIDE SEQUENCE [LARGE SCALE GENOMIC DNA]</scope>
    <source>
        <strain evidence="6 7">KCCM 41400</strain>
    </source>
</reference>
<dbReference type="KEGG" id="pchi:PC41400_12420"/>
<dbReference type="PANTHER" id="PTHR24171">
    <property type="entry name" value="ANKYRIN REPEAT DOMAIN-CONTAINING PROTEIN 39-RELATED"/>
    <property type="match status" value="1"/>
</dbReference>
<accession>A0A410WVD7</accession>
<protein>
    <submittedName>
        <fullName evidence="5">Ankyrin repeat domain-containing protein</fullName>
    </submittedName>
</protein>
<keyword evidence="1" id="KW-0677">Repeat</keyword>
<dbReference type="SUPFAM" id="SSF48403">
    <property type="entry name" value="Ankyrin repeat"/>
    <property type="match status" value="1"/>
</dbReference>
<feature type="chain" id="PRO_5039276013" evidence="4">
    <location>
        <begin position="21"/>
        <end position="257"/>
    </location>
</feature>
<keyword evidence="4" id="KW-0732">Signal</keyword>
<dbReference type="PRINTS" id="PR01415">
    <property type="entry name" value="ANKYRIN"/>
</dbReference>
<evidence type="ECO:0000313" key="7">
    <source>
        <dbReference type="Proteomes" id="UP000288943"/>
    </source>
</evidence>
<evidence type="ECO:0000256" key="1">
    <source>
        <dbReference type="ARBA" id="ARBA00022737"/>
    </source>
</evidence>